<dbReference type="Gene3D" id="1.10.10.60">
    <property type="entry name" value="Homeodomain-like"/>
    <property type="match status" value="2"/>
</dbReference>
<comment type="caution">
    <text evidence="12">The sequence shown here is derived from an EMBL/GenBank/DDBJ whole genome shotgun (WGS) entry which is preliminary data.</text>
</comment>
<evidence type="ECO:0000256" key="1">
    <source>
        <dbReference type="ARBA" id="ARBA00004496"/>
    </source>
</evidence>
<dbReference type="InterPro" id="IPR018062">
    <property type="entry name" value="HTH_AraC-typ_CS"/>
</dbReference>
<feature type="modified residue" description="4-aspartylphosphate" evidence="8">
    <location>
        <position position="55"/>
    </location>
</feature>
<feature type="domain" description="Response regulatory" evidence="11">
    <location>
        <begin position="3"/>
        <end position="119"/>
    </location>
</feature>
<dbReference type="PROSITE" id="PS00041">
    <property type="entry name" value="HTH_ARAC_FAMILY_1"/>
    <property type="match status" value="1"/>
</dbReference>
<dbReference type="SUPFAM" id="SSF46689">
    <property type="entry name" value="Homeodomain-like"/>
    <property type="match status" value="2"/>
</dbReference>
<dbReference type="InterPro" id="IPR001789">
    <property type="entry name" value="Sig_transdc_resp-reg_receiver"/>
</dbReference>
<dbReference type="Pfam" id="PF00072">
    <property type="entry name" value="Response_reg"/>
    <property type="match status" value="1"/>
</dbReference>
<evidence type="ECO:0000256" key="8">
    <source>
        <dbReference type="PROSITE-ProRule" id="PRU00169"/>
    </source>
</evidence>
<evidence type="ECO:0000256" key="6">
    <source>
        <dbReference type="ARBA" id="ARBA00023125"/>
    </source>
</evidence>
<evidence type="ECO:0000256" key="2">
    <source>
        <dbReference type="ARBA" id="ARBA00022490"/>
    </source>
</evidence>
<dbReference type="Pfam" id="PF12833">
    <property type="entry name" value="HTH_18"/>
    <property type="match status" value="1"/>
</dbReference>
<evidence type="ECO:0000256" key="7">
    <source>
        <dbReference type="ARBA" id="ARBA00023163"/>
    </source>
</evidence>
<dbReference type="SMART" id="SM00448">
    <property type="entry name" value="REC"/>
    <property type="match status" value="1"/>
</dbReference>
<comment type="subcellular location">
    <subcellularLocation>
        <location evidence="1">Cytoplasm</location>
    </subcellularLocation>
</comment>
<keyword evidence="7" id="KW-0804">Transcription</keyword>
<dbReference type="Gene3D" id="3.40.50.2300">
    <property type="match status" value="1"/>
</dbReference>
<evidence type="ECO:0000313" key="13">
    <source>
        <dbReference type="Proteomes" id="UP001290462"/>
    </source>
</evidence>
<dbReference type="PROSITE" id="PS50110">
    <property type="entry name" value="RESPONSE_REGULATORY"/>
    <property type="match status" value="1"/>
</dbReference>
<evidence type="ECO:0000256" key="9">
    <source>
        <dbReference type="SAM" id="Coils"/>
    </source>
</evidence>
<dbReference type="InterPro" id="IPR051552">
    <property type="entry name" value="HptR"/>
</dbReference>
<keyword evidence="5" id="KW-0805">Transcription regulation</keyword>
<feature type="coiled-coil region" evidence="9">
    <location>
        <begin position="114"/>
        <end position="141"/>
    </location>
</feature>
<dbReference type="GO" id="GO:0000160">
    <property type="term" value="P:phosphorelay signal transduction system"/>
    <property type="evidence" value="ECO:0007669"/>
    <property type="project" value="UniProtKB-KW"/>
</dbReference>
<evidence type="ECO:0000259" key="11">
    <source>
        <dbReference type="PROSITE" id="PS50110"/>
    </source>
</evidence>
<reference evidence="12" key="1">
    <citation type="submission" date="2023-08" db="EMBL/GenBank/DDBJ databases">
        <title>Genomic characterization of piscicolin 126 produced by Carnobacterium maltaromaticum CM22 strain isolated from salmon (Salmo salar).</title>
        <authorList>
            <person name="Gonzalez-Gragera E."/>
            <person name="Garcia-Lopez J.D."/>
            <person name="Teso-Perez C."/>
            <person name="Gimenez-Hernandez I."/>
            <person name="Peralta-Sanchez J.M."/>
            <person name="Valdivia E."/>
            <person name="Montalban-Lopez M."/>
            <person name="Martin-Platero A.M."/>
            <person name="Banos A."/>
            <person name="Martinez-Bueno M."/>
        </authorList>
    </citation>
    <scope>NUCLEOTIDE SEQUENCE</scope>
    <source>
        <strain evidence="12">CM22</strain>
    </source>
</reference>
<dbReference type="PANTHER" id="PTHR42713:SF3">
    <property type="entry name" value="TRANSCRIPTIONAL REGULATORY PROTEIN HPTR"/>
    <property type="match status" value="1"/>
</dbReference>
<dbReference type="Proteomes" id="UP001290462">
    <property type="component" value="Unassembled WGS sequence"/>
</dbReference>
<keyword evidence="3 8" id="KW-0597">Phosphoprotein</keyword>
<dbReference type="GeneID" id="83607131"/>
<dbReference type="GO" id="GO:0043565">
    <property type="term" value="F:sequence-specific DNA binding"/>
    <property type="evidence" value="ECO:0007669"/>
    <property type="project" value="InterPro"/>
</dbReference>
<keyword evidence="2" id="KW-0963">Cytoplasm</keyword>
<dbReference type="PANTHER" id="PTHR42713">
    <property type="entry name" value="HISTIDINE KINASE-RELATED"/>
    <property type="match status" value="1"/>
</dbReference>
<gene>
    <name evidence="12" type="ORF">RAK27_02700</name>
</gene>
<dbReference type="PROSITE" id="PS01124">
    <property type="entry name" value="HTH_ARAC_FAMILY_2"/>
    <property type="match status" value="1"/>
</dbReference>
<name>A0AAW9JZI1_CARML</name>
<dbReference type="InterPro" id="IPR018060">
    <property type="entry name" value="HTH_AraC"/>
</dbReference>
<protein>
    <submittedName>
        <fullName evidence="12">Response regulator</fullName>
    </submittedName>
</protein>
<evidence type="ECO:0000256" key="3">
    <source>
        <dbReference type="ARBA" id="ARBA00022553"/>
    </source>
</evidence>
<dbReference type="GO" id="GO:0003700">
    <property type="term" value="F:DNA-binding transcription factor activity"/>
    <property type="evidence" value="ECO:0007669"/>
    <property type="project" value="InterPro"/>
</dbReference>
<dbReference type="SMART" id="SM00342">
    <property type="entry name" value="HTH_ARAC"/>
    <property type="match status" value="1"/>
</dbReference>
<dbReference type="InterPro" id="IPR011006">
    <property type="entry name" value="CheY-like_superfamily"/>
</dbReference>
<dbReference type="InterPro" id="IPR009057">
    <property type="entry name" value="Homeodomain-like_sf"/>
</dbReference>
<dbReference type="SUPFAM" id="SSF52172">
    <property type="entry name" value="CheY-like"/>
    <property type="match status" value="1"/>
</dbReference>
<dbReference type="GO" id="GO:0005737">
    <property type="term" value="C:cytoplasm"/>
    <property type="evidence" value="ECO:0007669"/>
    <property type="project" value="UniProtKB-SubCell"/>
</dbReference>
<proteinExistence type="predicted"/>
<dbReference type="AlphaFoldDB" id="A0AAW9JZI1"/>
<evidence type="ECO:0000256" key="5">
    <source>
        <dbReference type="ARBA" id="ARBA00023015"/>
    </source>
</evidence>
<feature type="domain" description="HTH araC/xylS-type" evidence="10">
    <location>
        <begin position="160"/>
        <end position="258"/>
    </location>
</feature>
<dbReference type="RefSeq" id="WP_010050083.1">
    <property type="nucleotide sequence ID" value="NZ_BJOJ01000055.1"/>
</dbReference>
<keyword evidence="9" id="KW-0175">Coiled coil</keyword>
<sequence>MFKVLIIEDEDIIREGLKFSLDWGKENCQIVGEAANGVEALEKITKLKPDILLLDLNMPLKNGLMVLKESYQTALYSTIIISGYDDFEKAKEAIKYGVTEYLLKPVDHEELIVALRKAREAIELKQQYQFLQEKLNGVEDVDILDFKRITNRHKLSKEVARLISFIEEEYSQKIRLQDLVFELNRSKTYLNQKFKLETGYTFNEYLNRYRVYQAIYLLKNSDEKISSIALEVGFSNYRYFIDIFKKYTQVLPSDFASYSKGYVPEA</sequence>
<dbReference type="EMBL" id="JAVBVO010000002">
    <property type="protein sequence ID" value="MDZ5757559.1"/>
    <property type="molecule type" value="Genomic_DNA"/>
</dbReference>
<evidence type="ECO:0000259" key="10">
    <source>
        <dbReference type="PROSITE" id="PS01124"/>
    </source>
</evidence>
<accession>A0AAW9JZI1</accession>
<keyword evidence="6" id="KW-0238">DNA-binding</keyword>
<evidence type="ECO:0000256" key="4">
    <source>
        <dbReference type="ARBA" id="ARBA00023012"/>
    </source>
</evidence>
<dbReference type="CDD" id="cd17536">
    <property type="entry name" value="REC_YesN-like"/>
    <property type="match status" value="1"/>
</dbReference>
<organism evidence="12 13">
    <name type="scientific">Carnobacterium maltaromaticum</name>
    <name type="common">Carnobacterium piscicola</name>
    <dbReference type="NCBI Taxonomy" id="2751"/>
    <lineage>
        <taxon>Bacteria</taxon>
        <taxon>Bacillati</taxon>
        <taxon>Bacillota</taxon>
        <taxon>Bacilli</taxon>
        <taxon>Lactobacillales</taxon>
        <taxon>Carnobacteriaceae</taxon>
        <taxon>Carnobacterium</taxon>
    </lineage>
</organism>
<keyword evidence="4" id="KW-0902">Two-component regulatory system</keyword>
<evidence type="ECO:0000313" key="12">
    <source>
        <dbReference type="EMBL" id="MDZ5757559.1"/>
    </source>
</evidence>